<evidence type="ECO:0000313" key="4">
    <source>
        <dbReference type="Proteomes" id="UP000005666"/>
    </source>
</evidence>
<dbReference type="eggNOG" id="KOG2606">
    <property type="taxonomic scope" value="Eukaryota"/>
</dbReference>
<evidence type="ECO:0000313" key="3">
    <source>
        <dbReference type="EMBL" id="CCE62579.1"/>
    </source>
</evidence>
<dbReference type="Gene3D" id="3.90.70.80">
    <property type="match status" value="1"/>
</dbReference>
<evidence type="ECO:0000259" key="2">
    <source>
        <dbReference type="PROSITE" id="PS50802"/>
    </source>
</evidence>
<dbReference type="InterPro" id="IPR038765">
    <property type="entry name" value="Papain-like_cys_pep_sf"/>
</dbReference>
<accession>G8BQR7</accession>
<name>G8BQR7_TETPH</name>
<dbReference type="KEGG" id="tpf:TPHA_0C04290"/>
<gene>
    <name evidence="3" type="primary">TPHA0C04290</name>
    <name evidence="3" type="ordered locus">TPHA_0C04290</name>
</gene>
<feature type="domain" description="OTU" evidence="2">
    <location>
        <begin position="156"/>
        <end position="304"/>
    </location>
</feature>
<dbReference type="AlphaFoldDB" id="G8BQR7"/>
<dbReference type="EMBL" id="HE612858">
    <property type="protein sequence ID" value="CCE62579.1"/>
    <property type="molecule type" value="Genomic_DNA"/>
</dbReference>
<sequence>MAEDREALLRRHTKESKDLENRISSMKFGMKKTTRRQLNDRCNSLRSELAERHTAELRHLDGEADADVDVVTPEMLLAQLDLAGDGAGSDKPQTGDVSPGLGTGRKRRNRQKEKLARRQEEIERIKAEARAEAVEVPDYQAQEKRLIDGFLQQNGFVESEVKPDGHCLFASVLDQLRVLDLVVPEVSASVQQLRSVACRYIQANKDNFIPFMFDERTGELNDIDEYVREMESTAKWGGELELLALSKSLNVTINVLVSDLSSNSTRFQKYNDAQDPATDTRDIYIVYYKYNYTLGEHYNSLHSTV</sequence>
<dbReference type="GO" id="GO:0004843">
    <property type="term" value="F:cysteine-type deubiquitinase activity"/>
    <property type="evidence" value="ECO:0007669"/>
    <property type="project" value="TreeGrafter"/>
</dbReference>
<dbReference type="RefSeq" id="XP_003685013.1">
    <property type="nucleotide sequence ID" value="XM_003684965.1"/>
</dbReference>
<dbReference type="SUPFAM" id="SSF54001">
    <property type="entry name" value="Cysteine proteinases"/>
    <property type="match status" value="1"/>
</dbReference>
<protein>
    <recommendedName>
        <fullName evidence="2">OTU domain-containing protein</fullName>
    </recommendedName>
</protein>
<dbReference type="OrthoDB" id="415023at2759"/>
<dbReference type="Pfam" id="PF02338">
    <property type="entry name" value="OTU"/>
    <property type="match status" value="1"/>
</dbReference>
<dbReference type="STRING" id="1071381.G8BQR7"/>
<dbReference type="GO" id="GO:0016579">
    <property type="term" value="P:protein deubiquitination"/>
    <property type="evidence" value="ECO:0007669"/>
    <property type="project" value="TreeGrafter"/>
</dbReference>
<dbReference type="InterPro" id="IPR050704">
    <property type="entry name" value="Peptidase_C85-like"/>
</dbReference>
<dbReference type="PROSITE" id="PS50802">
    <property type="entry name" value="OTU"/>
    <property type="match status" value="1"/>
</dbReference>
<dbReference type="GeneID" id="11533984"/>
<dbReference type="Proteomes" id="UP000005666">
    <property type="component" value="Chromosome 3"/>
</dbReference>
<dbReference type="CDD" id="cd22762">
    <property type="entry name" value="OTU_fungi_OTU2-like"/>
    <property type="match status" value="1"/>
</dbReference>
<dbReference type="PANTHER" id="PTHR12419">
    <property type="entry name" value="OTU DOMAIN CONTAINING PROTEIN"/>
    <property type="match status" value="1"/>
</dbReference>
<feature type="region of interest" description="Disordered" evidence="1">
    <location>
        <begin position="83"/>
        <end position="118"/>
    </location>
</feature>
<organism evidence="3 4">
    <name type="scientific">Tetrapisispora phaffii (strain ATCC 24235 / CBS 4417 / NBRC 1672 / NRRL Y-8282 / UCD 70-5)</name>
    <name type="common">Yeast</name>
    <name type="synonym">Fabospora phaffii</name>
    <dbReference type="NCBI Taxonomy" id="1071381"/>
    <lineage>
        <taxon>Eukaryota</taxon>
        <taxon>Fungi</taxon>
        <taxon>Dikarya</taxon>
        <taxon>Ascomycota</taxon>
        <taxon>Saccharomycotina</taxon>
        <taxon>Saccharomycetes</taxon>
        <taxon>Saccharomycetales</taxon>
        <taxon>Saccharomycetaceae</taxon>
        <taxon>Tetrapisispora</taxon>
    </lineage>
</organism>
<reference evidence="3 4" key="1">
    <citation type="journal article" date="2011" name="Proc. Natl. Acad. Sci. U.S.A.">
        <title>Evolutionary erosion of yeast sex chromosomes by mating-type switching accidents.</title>
        <authorList>
            <person name="Gordon J.L."/>
            <person name="Armisen D."/>
            <person name="Proux-Wera E."/>
            <person name="Oheigeartaigh S.S."/>
            <person name="Byrne K.P."/>
            <person name="Wolfe K.H."/>
        </authorList>
    </citation>
    <scope>NUCLEOTIDE SEQUENCE [LARGE SCALE GENOMIC DNA]</scope>
    <source>
        <strain evidence="4">ATCC 24235 / CBS 4417 / NBRC 1672 / NRRL Y-8282 / UCD 70-5</strain>
    </source>
</reference>
<dbReference type="HOGENOM" id="CLU_034963_2_0_1"/>
<dbReference type="OMA" id="YELGAHY"/>
<dbReference type="InterPro" id="IPR003323">
    <property type="entry name" value="OTU_dom"/>
</dbReference>
<proteinExistence type="predicted"/>
<dbReference type="PANTHER" id="PTHR12419:SF10">
    <property type="entry name" value="DEUBIQUITINASE OTUD6B"/>
    <property type="match status" value="1"/>
</dbReference>
<evidence type="ECO:0000256" key="1">
    <source>
        <dbReference type="SAM" id="MobiDB-lite"/>
    </source>
</evidence>
<keyword evidence="4" id="KW-1185">Reference proteome</keyword>
<dbReference type="InterPro" id="IPR049771">
    <property type="entry name" value="OTU2-like_OTU"/>
</dbReference>